<gene>
    <name evidence="2" type="ORF">FEM41_21365</name>
</gene>
<dbReference type="InterPro" id="IPR050744">
    <property type="entry name" value="AI-2_Isomerase_LsrG"/>
</dbReference>
<name>A0A4P8YME6_9ENTR</name>
<keyword evidence="2" id="KW-0560">Oxidoreductase</keyword>
<dbReference type="AlphaFoldDB" id="A0A4P8YME6"/>
<feature type="domain" description="ABM" evidence="1">
    <location>
        <begin position="4"/>
        <end position="92"/>
    </location>
</feature>
<proteinExistence type="predicted"/>
<accession>A0A4P8YME6</accession>
<keyword evidence="2" id="KW-0503">Monooxygenase</keyword>
<dbReference type="SUPFAM" id="SSF54909">
    <property type="entry name" value="Dimeric alpha+beta barrel"/>
    <property type="match status" value="1"/>
</dbReference>
<protein>
    <submittedName>
        <fullName evidence="2">Antibiotic biosynthesis monooxygenase</fullName>
    </submittedName>
</protein>
<dbReference type="Gene3D" id="3.30.70.100">
    <property type="match status" value="1"/>
</dbReference>
<dbReference type="RefSeq" id="WP_138098223.1">
    <property type="nucleotide sequence ID" value="NZ_CP040428.1"/>
</dbReference>
<dbReference type="PANTHER" id="PTHR33336">
    <property type="entry name" value="QUINOL MONOOXYGENASE YGIN-RELATED"/>
    <property type="match status" value="1"/>
</dbReference>
<dbReference type="InterPro" id="IPR007138">
    <property type="entry name" value="ABM_dom"/>
</dbReference>
<dbReference type="GO" id="GO:0004497">
    <property type="term" value="F:monooxygenase activity"/>
    <property type="evidence" value="ECO:0007669"/>
    <property type="project" value="UniProtKB-KW"/>
</dbReference>
<dbReference type="EMBL" id="CP040428">
    <property type="protein sequence ID" value="QCT22011.1"/>
    <property type="molecule type" value="Genomic_DNA"/>
</dbReference>
<dbReference type="Proteomes" id="UP000302163">
    <property type="component" value="Chromosome"/>
</dbReference>
<dbReference type="PROSITE" id="PS51725">
    <property type="entry name" value="ABM"/>
    <property type="match status" value="1"/>
</dbReference>
<evidence type="ECO:0000259" key="1">
    <source>
        <dbReference type="PROSITE" id="PS51725"/>
    </source>
</evidence>
<dbReference type="PANTHER" id="PTHR33336:SF3">
    <property type="entry name" value="ABM DOMAIN-CONTAINING PROTEIN"/>
    <property type="match status" value="1"/>
</dbReference>
<dbReference type="OrthoDB" id="9812192at2"/>
<evidence type="ECO:0000313" key="3">
    <source>
        <dbReference type="Proteomes" id="UP000302163"/>
    </source>
</evidence>
<dbReference type="Pfam" id="PF03992">
    <property type="entry name" value="ABM"/>
    <property type="match status" value="1"/>
</dbReference>
<keyword evidence="3" id="KW-1185">Reference proteome</keyword>
<sequence>MGEVKVAAPIVAKPEHHEASGKATRAMLKSSRSEPGCIQYDLHEEQGNPGHFVFLERWKSAQALEEHMAMTWHNNFLAESGGKLEKLEVKKLIDIKE</sequence>
<reference evidence="2 3" key="1">
    <citation type="submission" date="2019-05" db="EMBL/GenBank/DDBJ databases">
        <title>Complete genome sequence of Izhakiella calystegiae KSNA2, an endophyte isolated from beach morning glory (Calystegia soldanella).</title>
        <authorList>
            <person name="Jiang L."/>
            <person name="Jeong J.C."/>
            <person name="Kim C.Y."/>
            <person name="Kim D.H."/>
            <person name="Kim S.W."/>
            <person name="Lee j."/>
        </authorList>
    </citation>
    <scope>NUCLEOTIDE SEQUENCE [LARGE SCALE GENOMIC DNA]</scope>
    <source>
        <strain evidence="2 3">KSNA2</strain>
    </source>
</reference>
<dbReference type="KEGG" id="izh:FEM41_21365"/>
<dbReference type="InterPro" id="IPR011008">
    <property type="entry name" value="Dimeric_a/b-barrel"/>
</dbReference>
<evidence type="ECO:0000313" key="2">
    <source>
        <dbReference type="EMBL" id="QCT22011.1"/>
    </source>
</evidence>
<organism evidence="2 3">
    <name type="scientific">Jejubacter calystegiae</name>
    <dbReference type="NCBI Taxonomy" id="2579935"/>
    <lineage>
        <taxon>Bacteria</taxon>
        <taxon>Pseudomonadati</taxon>
        <taxon>Pseudomonadota</taxon>
        <taxon>Gammaproteobacteria</taxon>
        <taxon>Enterobacterales</taxon>
        <taxon>Enterobacteriaceae</taxon>
        <taxon>Jejubacter</taxon>
    </lineage>
</organism>